<proteinExistence type="predicted"/>
<organism evidence="1 2">
    <name type="scientific">Choiromyces venosus 120613-1</name>
    <dbReference type="NCBI Taxonomy" id="1336337"/>
    <lineage>
        <taxon>Eukaryota</taxon>
        <taxon>Fungi</taxon>
        <taxon>Dikarya</taxon>
        <taxon>Ascomycota</taxon>
        <taxon>Pezizomycotina</taxon>
        <taxon>Pezizomycetes</taxon>
        <taxon>Pezizales</taxon>
        <taxon>Tuberaceae</taxon>
        <taxon>Choiromyces</taxon>
    </lineage>
</organism>
<dbReference type="OrthoDB" id="5405293at2759"/>
<evidence type="ECO:0000313" key="2">
    <source>
        <dbReference type="Proteomes" id="UP000276215"/>
    </source>
</evidence>
<name>A0A3N4K4I2_9PEZI</name>
<protein>
    <submittedName>
        <fullName evidence="1">Uncharacterized protein</fullName>
    </submittedName>
</protein>
<sequence>MQQQGQQMQQIQEQIQQGYENFLEEAPRGNKNSFARVVNSRVSNGGMVLETLYGVNGQLVPNFPRTRTGPAIDQLLLDLGLDTTGTMARRKLRFNKYIGIVTNAHL</sequence>
<reference evidence="1 2" key="1">
    <citation type="journal article" date="2018" name="Nat. Ecol. Evol.">
        <title>Pezizomycetes genomes reveal the molecular basis of ectomycorrhizal truffle lifestyle.</title>
        <authorList>
            <person name="Murat C."/>
            <person name="Payen T."/>
            <person name="Noel B."/>
            <person name="Kuo A."/>
            <person name="Morin E."/>
            <person name="Chen J."/>
            <person name="Kohler A."/>
            <person name="Krizsan K."/>
            <person name="Balestrini R."/>
            <person name="Da Silva C."/>
            <person name="Montanini B."/>
            <person name="Hainaut M."/>
            <person name="Levati E."/>
            <person name="Barry K.W."/>
            <person name="Belfiori B."/>
            <person name="Cichocki N."/>
            <person name="Clum A."/>
            <person name="Dockter R.B."/>
            <person name="Fauchery L."/>
            <person name="Guy J."/>
            <person name="Iotti M."/>
            <person name="Le Tacon F."/>
            <person name="Lindquist E.A."/>
            <person name="Lipzen A."/>
            <person name="Malagnac F."/>
            <person name="Mello A."/>
            <person name="Molinier V."/>
            <person name="Miyauchi S."/>
            <person name="Poulain J."/>
            <person name="Riccioni C."/>
            <person name="Rubini A."/>
            <person name="Sitrit Y."/>
            <person name="Splivallo R."/>
            <person name="Traeger S."/>
            <person name="Wang M."/>
            <person name="Zifcakova L."/>
            <person name="Wipf D."/>
            <person name="Zambonelli A."/>
            <person name="Paolocci F."/>
            <person name="Nowrousian M."/>
            <person name="Ottonello S."/>
            <person name="Baldrian P."/>
            <person name="Spatafora J.W."/>
            <person name="Henrissat B."/>
            <person name="Nagy L.G."/>
            <person name="Aury J.M."/>
            <person name="Wincker P."/>
            <person name="Grigoriev I.V."/>
            <person name="Bonfante P."/>
            <person name="Martin F.M."/>
        </authorList>
    </citation>
    <scope>NUCLEOTIDE SEQUENCE [LARGE SCALE GENOMIC DNA]</scope>
    <source>
        <strain evidence="1 2">120613-1</strain>
    </source>
</reference>
<dbReference type="Proteomes" id="UP000276215">
    <property type="component" value="Unassembled WGS sequence"/>
</dbReference>
<keyword evidence="2" id="KW-1185">Reference proteome</keyword>
<dbReference type="EMBL" id="ML120354">
    <property type="protein sequence ID" value="RPB05273.1"/>
    <property type="molecule type" value="Genomic_DNA"/>
</dbReference>
<accession>A0A3N4K4I2</accession>
<gene>
    <name evidence="1" type="ORF">L873DRAFT_1840196</name>
</gene>
<dbReference type="AlphaFoldDB" id="A0A3N4K4I2"/>
<evidence type="ECO:0000313" key="1">
    <source>
        <dbReference type="EMBL" id="RPB05273.1"/>
    </source>
</evidence>